<dbReference type="STRING" id="1121457.SAMN02745161_1529"/>
<dbReference type="Proteomes" id="UP000184694">
    <property type="component" value="Unassembled WGS sequence"/>
</dbReference>
<protein>
    <recommendedName>
        <fullName evidence="8">Probable membrane transporter protein</fullName>
    </recommendedName>
</protein>
<dbReference type="Pfam" id="PF01925">
    <property type="entry name" value="TauE"/>
    <property type="match status" value="1"/>
</dbReference>
<keyword evidence="6 8" id="KW-1133">Transmembrane helix</keyword>
<evidence type="ECO:0000256" key="2">
    <source>
        <dbReference type="ARBA" id="ARBA00009142"/>
    </source>
</evidence>
<keyword evidence="10" id="KW-1185">Reference proteome</keyword>
<feature type="transmembrane region" description="Helical" evidence="8">
    <location>
        <begin position="41"/>
        <end position="61"/>
    </location>
</feature>
<evidence type="ECO:0000256" key="1">
    <source>
        <dbReference type="ARBA" id="ARBA00004651"/>
    </source>
</evidence>
<evidence type="ECO:0000256" key="7">
    <source>
        <dbReference type="ARBA" id="ARBA00023136"/>
    </source>
</evidence>
<keyword evidence="7 8" id="KW-0472">Membrane</keyword>
<evidence type="ECO:0000256" key="4">
    <source>
        <dbReference type="ARBA" id="ARBA00022475"/>
    </source>
</evidence>
<feature type="transmembrane region" description="Helical" evidence="8">
    <location>
        <begin position="7"/>
        <end position="29"/>
    </location>
</feature>
<gene>
    <name evidence="9" type="ORF">SAMN02745161_1529</name>
</gene>
<comment type="subcellular location">
    <subcellularLocation>
        <location evidence="1 8">Cell membrane</location>
        <topology evidence="1 8">Multi-pass membrane protein</topology>
    </subcellularLocation>
</comment>
<evidence type="ECO:0000313" key="9">
    <source>
        <dbReference type="EMBL" id="SIN99113.1"/>
    </source>
</evidence>
<evidence type="ECO:0000256" key="3">
    <source>
        <dbReference type="ARBA" id="ARBA00022448"/>
    </source>
</evidence>
<evidence type="ECO:0000256" key="5">
    <source>
        <dbReference type="ARBA" id="ARBA00022692"/>
    </source>
</evidence>
<keyword evidence="5 8" id="KW-0812">Transmembrane</keyword>
<evidence type="ECO:0000256" key="6">
    <source>
        <dbReference type="ARBA" id="ARBA00022989"/>
    </source>
</evidence>
<feature type="transmembrane region" description="Helical" evidence="8">
    <location>
        <begin position="166"/>
        <end position="186"/>
    </location>
</feature>
<dbReference type="InterPro" id="IPR002781">
    <property type="entry name" value="TM_pro_TauE-like"/>
</dbReference>
<organism evidence="9 10">
    <name type="scientific">Halodesulfovibrio marinisediminis DSM 17456</name>
    <dbReference type="NCBI Taxonomy" id="1121457"/>
    <lineage>
        <taxon>Bacteria</taxon>
        <taxon>Pseudomonadati</taxon>
        <taxon>Thermodesulfobacteriota</taxon>
        <taxon>Desulfovibrionia</taxon>
        <taxon>Desulfovibrionales</taxon>
        <taxon>Desulfovibrionaceae</taxon>
        <taxon>Halodesulfovibrio</taxon>
    </lineage>
</organism>
<accession>A0A1N6FV37</accession>
<feature type="transmembrane region" description="Helical" evidence="8">
    <location>
        <begin position="95"/>
        <end position="114"/>
    </location>
</feature>
<dbReference type="PANTHER" id="PTHR30269">
    <property type="entry name" value="TRANSMEMBRANE PROTEIN YFCA"/>
    <property type="match status" value="1"/>
</dbReference>
<evidence type="ECO:0000313" key="10">
    <source>
        <dbReference type="Proteomes" id="UP000184694"/>
    </source>
</evidence>
<proteinExistence type="inferred from homology"/>
<dbReference type="AlphaFoldDB" id="A0A1N6FV37"/>
<evidence type="ECO:0000256" key="8">
    <source>
        <dbReference type="RuleBase" id="RU363041"/>
    </source>
</evidence>
<reference evidence="10" key="1">
    <citation type="submission" date="2016-11" db="EMBL/GenBank/DDBJ databases">
        <authorList>
            <person name="Varghese N."/>
            <person name="Submissions S."/>
        </authorList>
    </citation>
    <scope>NUCLEOTIDE SEQUENCE [LARGE SCALE GENOMIC DNA]</scope>
    <source>
        <strain evidence="10">DSM 17456</strain>
    </source>
</reference>
<dbReference type="OrthoDB" id="7843147at2"/>
<feature type="transmembrane region" description="Helical" evidence="8">
    <location>
        <begin position="192"/>
        <end position="212"/>
    </location>
</feature>
<sequence>MEHVIFVALCWGVGGFINGIAGFGAALIAMPLITTMVPLRLAVPSCTILGVTLCLQMAWTYRKHIDFDRLKPIYIGTVPGAVVGITMMQEFPAHYLKLGMGIFLFIYALWGLFFEGKSQKVVHRGWGVVAGFCSTAISSSIGMGGPPTIVYTSLAGWAKDTVKAGIASYFIVSGVLVISLQTYAGIQTKETVMLFAAAAPAVMIGARLGVLLSRRIGEFTYRKVLFGMLAVMACIILRSAVTQLVAIA</sequence>
<keyword evidence="3" id="KW-0813">Transport</keyword>
<dbReference type="RefSeq" id="WP_084539388.1">
    <property type="nucleotide sequence ID" value="NZ_FSRG01000004.1"/>
</dbReference>
<dbReference type="GO" id="GO:0005886">
    <property type="term" value="C:plasma membrane"/>
    <property type="evidence" value="ECO:0007669"/>
    <property type="project" value="UniProtKB-SubCell"/>
</dbReference>
<dbReference type="EMBL" id="FSRG01000004">
    <property type="protein sequence ID" value="SIN99113.1"/>
    <property type="molecule type" value="Genomic_DNA"/>
</dbReference>
<feature type="transmembrane region" description="Helical" evidence="8">
    <location>
        <begin position="224"/>
        <end position="247"/>
    </location>
</feature>
<keyword evidence="4 8" id="KW-1003">Cell membrane</keyword>
<name>A0A1N6FV37_9BACT</name>
<comment type="similarity">
    <text evidence="2 8">Belongs to the 4-toluene sulfonate uptake permease (TSUP) (TC 2.A.102) family.</text>
</comment>
<dbReference type="InterPro" id="IPR052017">
    <property type="entry name" value="TSUP"/>
</dbReference>
<dbReference type="PANTHER" id="PTHR30269:SF37">
    <property type="entry name" value="MEMBRANE TRANSPORTER PROTEIN"/>
    <property type="match status" value="1"/>
</dbReference>